<protein>
    <recommendedName>
        <fullName evidence="4">DUF4843 domain-containing protein</fullName>
    </recommendedName>
</protein>
<accession>A0A173MHQ2</accession>
<evidence type="ECO:0008006" key="4">
    <source>
        <dbReference type="Google" id="ProtNLM"/>
    </source>
</evidence>
<dbReference type="RefSeq" id="WP_076378156.1">
    <property type="nucleotide sequence ID" value="NZ_AP017422.1"/>
</dbReference>
<evidence type="ECO:0000313" key="2">
    <source>
        <dbReference type="EMBL" id="SIS97362.1"/>
    </source>
</evidence>
<name>A0A173MHQ2_9BACT</name>
<dbReference type="EMBL" id="FTOR01000002">
    <property type="protein sequence ID" value="SIS97362.1"/>
    <property type="molecule type" value="Genomic_DNA"/>
</dbReference>
<proteinExistence type="predicted"/>
<feature type="signal peptide" evidence="1">
    <location>
        <begin position="1"/>
        <end position="19"/>
    </location>
</feature>
<reference evidence="3" key="1">
    <citation type="submission" date="2017-01" db="EMBL/GenBank/DDBJ databases">
        <authorList>
            <person name="Varghese N."/>
            <person name="Submissions S."/>
        </authorList>
    </citation>
    <scope>NUCLEOTIDE SEQUENCE [LARGE SCALE GENOMIC DNA]</scope>
    <source>
        <strain evidence="3">DSM 21054</strain>
    </source>
</reference>
<dbReference type="PROSITE" id="PS51257">
    <property type="entry name" value="PROKAR_LIPOPROTEIN"/>
    <property type="match status" value="1"/>
</dbReference>
<feature type="chain" id="PRO_5030022976" description="DUF4843 domain-containing protein" evidence="1">
    <location>
        <begin position="20"/>
        <end position="264"/>
    </location>
</feature>
<dbReference type="OrthoDB" id="1096291at2"/>
<sequence>MRTAFYKLLLVAAIPVVFAACKKEGIMTYNASDNIFFNYKTGVDPSRDQLGFVIDSLDFTFAYSAASVTDTLFPIPVGVSGAPAATDRTYKVVIDAGATAVEGKHYNFTPLVVKAGRVTDTLWIHFNRTADLMQGKVSMTLHLVPNENFSTDIERRLEHSDKDTINIIQFRLSLSDMLTEGPDWNSYETYFGTFSEKKVRLMNQIVGLPLDFWAYGNGLSGADIANAVYYATSMSRYLSQQAAAGNTIYDEDGVTPMKMGTDYQ</sequence>
<dbReference type="InterPro" id="IPR032299">
    <property type="entry name" value="DUF4843"/>
</dbReference>
<evidence type="ECO:0000256" key="1">
    <source>
        <dbReference type="SAM" id="SignalP"/>
    </source>
</evidence>
<dbReference type="AlphaFoldDB" id="A0A173MHQ2"/>
<keyword evidence="1" id="KW-0732">Signal</keyword>
<dbReference type="KEGG" id="fln:FLA_2968"/>
<evidence type="ECO:0000313" key="3">
    <source>
        <dbReference type="Proteomes" id="UP000186917"/>
    </source>
</evidence>
<dbReference type="STRING" id="477680.SAMN05421788_102420"/>
<dbReference type="Pfam" id="PF16132">
    <property type="entry name" value="DUF4843"/>
    <property type="match status" value="1"/>
</dbReference>
<dbReference type="Proteomes" id="UP000186917">
    <property type="component" value="Unassembled WGS sequence"/>
</dbReference>
<organism evidence="2 3">
    <name type="scientific">Filimonas lacunae</name>
    <dbReference type="NCBI Taxonomy" id="477680"/>
    <lineage>
        <taxon>Bacteria</taxon>
        <taxon>Pseudomonadati</taxon>
        <taxon>Bacteroidota</taxon>
        <taxon>Chitinophagia</taxon>
        <taxon>Chitinophagales</taxon>
        <taxon>Chitinophagaceae</taxon>
        <taxon>Filimonas</taxon>
    </lineage>
</organism>
<gene>
    <name evidence="2" type="ORF">SAMN05421788_102420</name>
</gene>
<keyword evidence="3" id="KW-1185">Reference proteome</keyword>